<reference evidence="1" key="1">
    <citation type="submission" date="1996-10" db="EMBL/GenBank/DDBJ databases">
        <title>Sequence of minutes 4-25 of Escherichia coli MG1655.</title>
        <authorList>
            <person name="Duncan M."/>
            <person name="Allen E."/>
            <person name="Araujo R."/>
            <person name="Aparicio A.M."/>
            <person name="Chung E."/>
            <person name="Davis K."/>
            <person name="Federspiel N."/>
            <person name="Hyman R."/>
            <person name="Kalman S."/>
            <person name="Komp C."/>
            <person name="Kurdi O."/>
            <person name="Lew H."/>
            <person name="Lin D."/>
            <person name="Namath A."/>
            <person name="Oefner P."/>
            <person name="Roberts D."/>
            <person name="Schramm S."/>
            <person name="Davis R.W."/>
        </authorList>
    </citation>
    <scope>NUCLEOTIDE SEQUENCE</scope>
    <source>
        <strain evidence="1">MG1655</strain>
    </source>
</reference>
<accession>P71310</accession>
<sequence length="103" mass="11675">MRRCLMRRYARLIRPTVYGRSVDRIRRSRRIRQSCAMPDATLCASYQAYGLRAKCRPDKAFTPHPAVVLLSTHIQFIGVVGNMLANKTGDKIIAVIITLVITD</sequence>
<dbReference type="EMBL" id="U73857">
    <property type="protein sequence ID" value="AAB18079.1"/>
    <property type="molecule type" value="Genomic_DNA"/>
</dbReference>
<evidence type="ECO:0000313" key="1">
    <source>
        <dbReference type="EMBL" id="AAB18079.1"/>
    </source>
</evidence>
<proteinExistence type="predicted"/>
<organism evidence="1">
    <name type="scientific">Escherichia coli</name>
    <dbReference type="NCBI Taxonomy" id="562"/>
    <lineage>
        <taxon>Bacteria</taxon>
        <taxon>Pseudomonadati</taxon>
        <taxon>Pseudomonadota</taxon>
        <taxon>Gammaproteobacteria</taxon>
        <taxon>Enterobacterales</taxon>
        <taxon>Enterobacteriaceae</taxon>
        <taxon>Escherichia</taxon>
    </lineage>
</organism>
<dbReference type="AntiFam" id="ANF00064">
    <property type="entry name" value="Unclear, Possibly translation of poorly localized IS Element IS621"/>
</dbReference>
<evidence type="ECO:0008006" key="2">
    <source>
        <dbReference type="Google" id="ProtNLM"/>
    </source>
</evidence>
<name>P71310_ECOLX</name>
<dbReference type="AlphaFoldDB" id="P71310"/>
<protein>
    <recommendedName>
        <fullName evidence="2">Mannitol-1-phosphate 5-dehydrogenase</fullName>
    </recommendedName>
</protein>